<evidence type="ECO:0000256" key="1">
    <source>
        <dbReference type="ARBA" id="ARBA00004123"/>
    </source>
</evidence>
<dbReference type="InterPro" id="IPR007148">
    <property type="entry name" value="SSU_processome_Utp12"/>
</dbReference>
<dbReference type="PANTHER" id="PTHR44267">
    <property type="entry name" value="WD REPEAT-CONTAINING PROTEIN 43"/>
    <property type="match status" value="1"/>
</dbReference>
<evidence type="ECO:0000256" key="3">
    <source>
        <dbReference type="ARBA" id="ARBA00038335"/>
    </source>
</evidence>
<comment type="caution">
    <text evidence="6">The sequence shown here is derived from an EMBL/GenBank/DDBJ whole genome shotgun (WGS) entry which is preliminary data.</text>
</comment>
<evidence type="ECO:0000313" key="6">
    <source>
        <dbReference type="EMBL" id="KKA17892.1"/>
    </source>
</evidence>
<dbReference type="AlphaFoldDB" id="A0A0F4YHX8"/>
<reference evidence="6 7" key="1">
    <citation type="submission" date="2015-04" db="EMBL/GenBank/DDBJ databases">
        <authorList>
            <person name="Heijne W.H."/>
            <person name="Fedorova N.D."/>
            <person name="Nierman W.C."/>
            <person name="Vollebregt A.W."/>
            <person name="Zhao Z."/>
            <person name="Wu L."/>
            <person name="Kumar M."/>
            <person name="Stam H."/>
            <person name="van den Berg M.A."/>
            <person name="Pel H.J."/>
        </authorList>
    </citation>
    <scope>NUCLEOTIDE SEQUENCE [LARGE SCALE GENOMIC DNA]</scope>
    <source>
        <strain evidence="6 7">CBS 393.64</strain>
    </source>
</reference>
<organism evidence="6 7">
    <name type="scientific">Rasamsonia emersonii (strain ATCC 16479 / CBS 393.64 / IMI 116815)</name>
    <dbReference type="NCBI Taxonomy" id="1408163"/>
    <lineage>
        <taxon>Eukaryota</taxon>
        <taxon>Fungi</taxon>
        <taxon>Dikarya</taxon>
        <taxon>Ascomycota</taxon>
        <taxon>Pezizomycotina</taxon>
        <taxon>Eurotiomycetes</taxon>
        <taxon>Eurotiomycetidae</taxon>
        <taxon>Eurotiales</taxon>
        <taxon>Trichocomaceae</taxon>
        <taxon>Rasamsonia</taxon>
    </lineage>
</organism>
<comment type="similarity">
    <text evidence="3">Belongs to the UTP5 family.</text>
</comment>
<evidence type="ECO:0000256" key="4">
    <source>
        <dbReference type="SAM" id="MobiDB-lite"/>
    </source>
</evidence>
<name>A0A0F4YHX8_RASE3</name>
<protein>
    <submittedName>
        <fullName evidence="6">Small nucleolar ribonucleoprotein complex component (Utp5)</fullName>
    </submittedName>
</protein>
<keyword evidence="2" id="KW-0539">Nucleus</keyword>
<dbReference type="GeneID" id="25320429"/>
<feature type="compositionally biased region" description="Low complexity" evidence="4">
    <location>
        <begin position="8"/>
        <end position="26"/>
    </location>
</feature>
<feature type="region of interest" description="Disordered" evidence="4">
    <location>
        <begin position="97"/>
        <end position="116"/>
    </location>
</feature>
<feature type="compositionally biased region" description="Basic and acidic residues" evidence="4">
    <location>
        <begin position="451"/>
        <end position="465"/>
    </location>
</feature>
<dbReference type="InterPro" id="IPR052414">
    <property type="entry name" value="U3_snoRNA-assoc_WDR"/>
</dbReference>
<feature type="compositionally biased region" description="Basic and acidic residues" evidence="4">
    <location>
        <begin position="482"/>
        <end position="493"/>
    </location>
</feature>
<feature type="domain" description="Small-subunit processome Utp12" evidence="5">
    <location>
        <begin position="582"/>
        <end position="685"/>
    </location>
</feature>
<feature type="region of interest" description="Disordered" evidence="4">
    <location>
        <begin position="434"/>
        <end position="524"/>
    </location>
</feature>
<dbReference type="InterPro" id="IPR036322">
    <property type="entry name" value="WD40_repeat_dom_sf"/>
</dbReference>
<gene>
    <name evidence="6" type="ORF">T310_8169</name>
</gene>
<feature type="compositionally biased region" description="Acidic residues" evidence="4">
    <location>
        <begin position="825"/>
        <end position="838"/>
    </location>
</feature>
<evidence type="ECO:0000256" key="2">
    <source>
        <dbReference type="ARBA" id="ARBA00023242"/>
    </source>
</evidence>
<evidence type="ECO:0000313" key="7">
    <source>
        <dbReference type="Proteomes" id="UP000053958"/>
    </source>
</evidence>
<dbReference type="SUPFAM" id="SSF50978">
    <property type="entry name" value="WD40 repeat-like"/>
    <property type="match status" value="1"/>
</dbReference>
<dbReference type="RefSeq" id="XP_013324504.1">
    <property type="nucleotide sequence ID" value="XM_013469050.1"/>
</dbReference>
<comment type="subcellular location">
    <subcellularLocation>
        <location evidence="1">Nucleus</location>
    </subcellularLocation>
</comment>
<accession>A0A0F4YHX8</accession>
<feature type="region of interest" description="Disordered" evidence="4">
    <location>
        <begin position="1"/>
        <end position="26"/>
    </location>
</feature>
<proteinExistence type="inferred from homology"/>
<dbReference type="Pfam" id="PF04003">
    <property type="entry name" value="Utp12"/>
    <property type="match status" value="1"/>
</dbReference>
<dbReference type="GO" id="GO:0032040">
    <property type="term" value="C:small-subunit processome"/>
    <property type="evidence" value="ECO:0007669"/>
    <property type="project" value="UniProtKB-ARBA"/>
</dbReference>
<dbReference type="PANTHER" id="PTHR44267:SF1">
    <property type="entry name" value="WD REPEAT-CONTAINING PROTEIN 43"/>
    <property type="match status" value="1"/>
</dbReference>
<dbReference type="Proteomes" id="UP000053958">
    <property type="component" value="Unassembled WGS sequence"/>
</dbReference>
<keyword evidence="6" id="KW-0687">Ribonucleoprotein</keyword>
<keyword evidence="7" id="KW-1185">Reference proteome</keyword>
<feature type="compositionally biased region" description="Acidic residues" evidence="4">
    <location>
        <begin position="514"/>
        <end position="523"/>
    </location>
</feature>
<feature type="region of interest" description="Disordered" evidence="4">
    <location>
        <begin position="714"/>
        <end position="863"/>
    </location>
</feature>
<dbReference type="GO" id="GO:0000462">
    <property type="term" value="P:maturation of SSU-rRNA from tricistronic rRNA transcript (SSU-rRNA, 5.8S rRNA, LSU-rRNA)"/>
    <property type="evidence" value="ECO:0007669"/>
    <property type="project" value="TreeGrafter"/>
</dbReference>
<dbReference type="OrthoDB" id="30195at2759"/>
<evidence type="ECO:0000259" key="5">
    <source>
        <dbReference type="Pfam" id="PF04003"/>
    </source>
</evidence>
<feature type="compositionally biased region" description="Acidic residues" evidence="4">
    <location>
        <begin position="763"/>
        <end position="814"/>
    </location>
</feature>
<feature type="compositionally biased region" description="Acidic residues" evidence="4">
    <location>
        <begin position="470"/>
        <end position="481"/>
    </location>
</feature>
<dbReference type="InterPro" id="IPR015943">
    <property type="entry name" value="WD40/YVTN_repeat-like_dom_sf"/>
</dbReference>
<dbReference type="STRING" id="1408163.A0A0F4YHX8"/>
<dbReference type="Gene3D" id="2.130.10.10">
    <property type="entry name" value="YVTN repeat-like/Quinoprotein amine dehydrogenase"/>
    <property type="match status" value="1"/>
</dbReference>
<dbReference type="EMBL" id="LASV01000533">
    <property type="protein sequence ID" value="KKA17892.1"/>
    <property type="molecule type" value="Genomic_DNA"/>
</dbReference>
<sequence length="863" mass="92782">MGNKKASRPPTSKTSSASAPAASGATVAGNKSSVLRAAFSPSEYQLALFASVIQGLDAQHLRIHDINTGRLQCEHAVAPKEAITSLDWGYYYSDRSREREQQSKKKRKRNSGVNGALDGADGGDVVVAFGTTTSEIRMYSPIEDKVIATLSGGHDGGIKDFKFTAGRTSAEGWSIGGDNKLVQWDLRTGRSIRTVHLPTTSVVTALSRPTPSNPPVICATQTPYIIDVEKSDEPPLSFPAMRNPIHTLISSSTDSVMAGHFLASDADRYVNIFDPSKKGLVMNLVAEKEVSSLSLYAGKQSDKNAVPLDKQILAVVVEDGTIELFTKPFLRLGESEGSKTTSLKAKARQMTRKADAHLKIVRPESGKLVSVVKTEFQGPELLIAWAEGGVNVIFERVRWQDEDTEELAFLGTKEVTARKSASVLGSATVNEAREVGQTQVDETNAVIDTGRFADDVEMNDSRDDAVSISGEEEEASDEEAESRESKKVSEKRQVAQSKGSTDKDVEMQDAGASEAEEEGDEGAEPSFGELLRANATEAIDVEAELEDDAGAGPLVPGKANTVSQIPSGVSLSTVLTQALKTNDNEMLESCFHTGDLNIIRTTIQRLDSSLAATLLQRLAERLAARPGRYGHLLVWVQWTCIAHGGAIAGKADILKRMSALYKVMDQRSSSLPSLLLLKGKLDMLDAQLNLRQSTANRGADGMDSEDDEDIIYVEGQDDDSEAEGRKASTITPRTKSMRDTHGMLTDENEADAIPNGIGSGPESDNEDEEGSEDEAEDDENLVDIEAEESVGSSDAEESLEENEDDDEEDEESDEGSAGSLVDFIADSEEELSEADDDDGATKSPPPSKKAKLSGKGNKASGRR</sequence>